<dbReference type="AlphaFoldDB" id="A0A1M5ABS5"/>
<evidence type="ECO:0000313" key="1">
    <source>
        <dbReference type="EMBL" id="SHF27594.1"/>
    </source>
</evidence>
<proteinExistence type="predicted"/>
<organism evidence="1 2">
    <name type="scientific">Fodinibius roseus</name>
    <dbReference type="NCBI Taxonomy" id="1194090"/>
    <lineage>
        <taxon>Bacteria</taxon>
        <taxon>Pseudomonadati</taxon>
        <taxon>Balneolota</taxon>
        <taxon>Balneolia</taxon>
        <taxon>Balneolales</taxon>
        <taxon>Balneolaceae</taxon>
        <taxon>Fodinibius</taxon>
    </lineage>
</organism>
<name>A0A1M5ABS5_9BACT</name>
<protein>
    <submittedName>
        <fullName evidence="1">Uncharacterized protein</fullName>
    </submittedName>
</protein>
<reference evidence="1 2" key="1">
    <citation type="submission" date="2016-11" db="EMBL/GenBank/DDBJ databases">
        <authorList>
            <person name="Jaros S."/>
            <person name="Januszkiewicz K."/>
            <person name="Wedrychowicz H."/>
        </authorList>
    </citation>
    <scope>NUCLEOTIDE SEQUENCE [LARGE SCALE GENOMIC DNA]</scope>
    <source>
        <strain evidence="1 2">DSM 21986</strain>
    </source>
</reference>
<sequence>MVNQMQLGCTRVFRITWNDTFGEGFEKSGIIVNFNP</sequence>
<evidence type="ECO:0000313" key="2">
    <source>
        <dbReference type="Proteomes" id="UP000184041"/>
    </source>
</evidence>
<dbReference type="EMBL" id="FQUS01000007">
    <property type="protein sequence ID" value="SHF27594.1"/>
    <property type="molecule type" value="Genomic_DNA"/>
</dbReference>
<gene>
    <name evidence="1" type="ORF">SAMN05443144_10714</name>
</gene>
<keyword evidence="2" id="KW-1185">Reference proteome</keyword>
<accession>A0A1M5ABS5</accession>
<dbReference type="Proteomes" id="UP000184041">
    <property type="component" value="Unassembled WGS sequence"/>
</dbReference>